<keyword evidence="3" id="KW-0687">Ribonucleoprotein</keyword>
<sequence>MKNKKYILILAVILLVLFAVPVWGRAGGGGSSGSGGGGGSSSSGGGSYTSHRSYYKGGNVAGMILQAVVVFFTASGGTIVLIRKAMAARAKSRKAMAFYARLGDNWDYREIQRQVEETYFQVQECWRRMDAAYGAPYLSEELLEEFDSKIQWMQIRGEAVAQRNVKLLSAMPVYVEDNPGEEYDMIWYLIHGKMTGYYIDVNTRKVIRGNTRPEAFFEYWKFVYRGERWVLQEIKQKDEMDIDALSQGVV</sequence>
<dbReference type="InterPro" id="IPR007379">
    <property type="entry name" value="Tim44-like_dom"/>
</dbReference>
<keyword evidence="1" id="KW-1133">Transmembrane helix</keyword>
<proteinExistence type="predicted"/>
<dbReference type="Gene3D" id="3.10.450.240">
    <property type="match status" value="1"/>
</dbReference>
<feature type="transmembrane region" description="Helical" evidence="1">
    <location>
        <begin position="60"/>
        <end position="82"/>
    </location>
</feature>
<dbReference type="SMART" id="SM00978">
    <property type="entry name" value="Tim44"/>
    <property type="match status" value="1"/>
</dbReference>
<comment type="caution">
    <text evidence="3">The sequence shown here is derived from an EMBL/GenBank/DDBJ whole genome shotgun (WGS) entry which is preliminary data.</text>
</comment>
<reference evidence="3" key="1">
    <citation type="journal article" date="2021" name="PeerJ">
        <title>Extensive microbial diversity within the chicken gut microbiome revealed by metagenomics and culture.</title>
        <authorList>
            <person name="Gilroy R."/>
            <person name="Ravi A."/>
            <person name="Getino M."/>
            <person name="Pursley I."/>
            <person name="Horton D.L."/>
            <person name="Alikhan N.F."/>
            <person name="Baker D."/>
            <person name="Gharbi K."/>
            <person name="Hall N."/>
            <person name="Watson M."/>
            <person name="Adriaenssens E.M."/>
            <person name="Foster-Nyarko E."/>
            <person name="Jarju S."/>
            <person name="Secka A."/>
            <person name="Antonio M."/>
            <person name="Oren A."/>
            <person name="Chaudhuri R.R."/>
            <person name="La Ragione R."/>
            <person name="Hildebrand F."/>
            <person name="Pallen M.J."/>
        </authorList>
    </citation>
    <scope>NUCLEOTIDE SEQUENCE</scope>
    <source>
        <strain evidence="3">ChiW19-6364</strain>
    </source>
</reference>
<protein>
    <submittedName>
        <fullName evidence="3">39S ribosomal protein L45</fullName>
    </submittedName>
</protein>
<keyword evidence="1" id="KW-0812">Transmembrane</keyword>
<dbReference type="AlphaFoldDB" id="A0A9D2U4R4"/>
<reference evidence="3" key="2">
    <citation type="submission" date="2021-04" db="EMBL/GenBank/DDBJ databases">
        <authorList>
            <person name="Gilroy R."/>
        </authorList>
    </citation>
    <scope>NUCLEOTIDE SEQUENCE</scope>
    <source>
        <strain evidence="3">ChiW19-6364</strain>
    </source>
</reference>
<dbReference type="SUPFAM" id="SSF54427">
    <property type="entry name" value="NTF2-like"/>
    <property type="match status" value="1"/>
</dbReference>
<dbReference type="InterPro" id="IPR032710">
    <property type="entry name" value="NTF2-like_dom_sf"/>
</dbReference>
<accession>A0A9D2U4R4</accession>
<keyword evidence="3" id="KW-0689">Ribosomal protein</keyword>
<dbReference type="Proteomes" id="UP000823850">
    <property type="component" value="Unassembled WGS sequence"/>
</dbReference>
<name>A0A9D2U4R4_9FIRM</name>
<evidence type="ECO:0000259" key="2">
    <source>
        <dbReference type="SMART" id="SM00978"/>
    </source>
</evidence>
<dbReference type="EMBL" id="DWUX01000078">
    <property type="protein sequence ID" value="HJD39214.1"/>
    <property type="molecule type" value="Genomic_DNA"/>
</dbReference>
<evidence type="ECO:0000256" key="1">
    <source>
        <dbReference type="SAM" id="Phobius"/>
    </source>
</evidence>
<organism evidence="3 4">
    <name type="scientific">Candidatus Blautia stercoripullorum</name>
    <dbReference type="NCBI Taxonomy" id="2838502"/>
    <lineage>
        <taxon>Bacteria</taxon>
        <taxon>Bacillati</taxon>
        <taxon>Bacillota</taxon>
        <taxon>Clostridia</taxon>
        <taxon>Lachnospirales</taxon>
        <taxon>Lachnospiraceae</taxon>
        <taxon>Blautia</taxon>
    </lineage>
</organism>
<feature type="domain" description="Tim44-like" evidence="2">
    <location>
        <begin position="92"/>
        <end position="236"/>
    </location>
</feature>
<evidence type="ECO:0000313" key="4">
    <source>
        <dbReference type="Proteomes" id="UP000823850"/>
    </source>
</evidence>
<keyword evidence="1" id="KW-0472">Membrane</keyword>
<evidence type="ECO:0000313" key="3">
    <source>
        <dbReference type="EMBL" id="HJD39214.1"/>
    </source>
</evidence>
<dbReference type="GO" id="GO:0005840">
    <property type="term" value="C:ribosome"/>
    <property type="evidence" value="ECO:0007669"/>
    <property type="project" value="UniProtKB-KW"/>
</dbReference>
<dbReference type="Pfam" id="PF04280">
    <property type="entry name" value="Tim44"/>
    <property type="match status" value="1"/>
</dbReference>
<gene>
    <name evidence="3" type="ORF">H9913_04240</name>
</gene>